<protein>
    <recommendedName>
        <fullName evidence="2">Aminoglycoside phosphotransferase domain-containing protein</fullName>
    </recommendedName>
</protein>
<comment type="similarity">
    <text evidence="1">Belongs to the pseudomonas-type ThrB family.</text>
</comment>
<dbReference type="AlphaFoldDB" id="A0A1F5KGG5"/>
<name>A0A1F5KGG5_9BACT</name>
<comment type="caution">
    <text evidence="3">The sequence shown here is derived from an EMBL/GenBank/DDBJ whole genome shotgun (WGS) entry which is preliminary data.</text>
</comment>
<dbReference type="Pfam" id="PF01636">
    <property type="entry name" value="APH"/>
    <property type="match status" value="1"/>
</dbReference>
<evidence type="ECO:0000259" key="2">
    <source>
        <dbReference type="Pfam" id="PF01636"/>
    </source>
</evidence>
<reference evidence="3 4" key="1">
    <citation type="journal article" date="2016" name="Nat. Commun.">
        <title>Thousands of microbial genomes shed light on interconnected biogeochemical processes in an aquifer system.</title>
        <authorList>
            <person name="Anantharaman K."/>
            <person name="Brown C.T."/>
            <person name="Hug L.A."/>
            <person name="Sharon I."/>
            <person name="Castelle C.J."/>
            <person name="Probst A.J."/>
            <person name="Thomas B.C."/>
            <person name="Singh A."/>
            <person name="Wilkins M.J."/>
            <person name="Karaoz U."/>
            <person name="Brodie E.L."/>
            <person name="Williams K.H."/>
            <person name="Hubbard S.S."/>
            <person name="Banfield J.F."/>
        </authorList>
    </citation>
    <scope>NUCLEOTIDE SEQUENCE [LARGE SCALE GENOMIC DNA]</scope>
</reference>
<dbReference type="InterPro" id="IPR050249">
    <property type="entry name" value="Pseudomonas-type_ThrB"/>
</dbReference>
<dbReference type="PANTHER" id="PTHR21064:SF6">
    <property type="entry name" value="AMINOGLYCOSIDE PHOSPHOTRANSFERASE DOMAIN-CONTAINING PROTEIN"/>
    <property type="match status" value="1"/>
</dbReference>
<accession>A0A1F5KGG5</accession>
<dbReference type="GO" id="GO:0019202">
    <property type="term" value="F:amino acid kinase activity"/>
    <property type="evidence" value="ECO:0007669"/>
    <property type="project" value="TreeGrafter"/>
</dbReference>
<organism evidence="3 4">
    <name type="scientific">Candidatus Daviesbacteria bacterium RIFCSPHIGHO2_02_FULL_43_12</name>
    <dbReference type="NCBI Taxonomy" id="1797776"/>
    <lineage>
        <taxon>Bacteria</taxon>
        <taxon>Candidatus Daviesiibacteriota</taxon>
    </lineage>
</organism>
<evidence type="ECO:0000313" key="4">
    <source>
        <dbReference type="Proteomes" id="UP000177328"/>
    </source>
</evidence>
<dbReference type="Gene3D" id="3.90.1200.10">
    <property type="match status" value="1"/>
</dbReference>
<dbReference type="SUPFAM" id="SSF56112">
    <property type="entry name" value="Protein kinase-like (PK-like)"/>
    <property type="match status" value="1"/>
</dbReference>
<proteinExistence type="inferred from homology"/>
<dbReference type="InterPro" id="IPR002575">
    <property type="entry name" value="Aminoglycoside_PTrfase"/>
</dbReference>
<dbReference type="InterPro" id="IPR011009">
    <property type="entry name" value="Kinase-like_dom_sf"/>
</dbReference>
<gene>
    <name evidence="3" type="ORF">A3D25_04205</name>
</gene>
<dbReference type="EMBL" id="MFDD01000014">
    <property type="protein sequence ID" value="OGE39978.1"/>
    <property type="molecule type" value="Genomic_DNA"/>
</dbReference>
<evidence type="ECO:0000256" key="1">
    <source>
        <dbReference type="ARBA" id="ARBA00038240"/>
    </source>
</evidence>
<dbReference type="PANTHER" id="PTHR21064">
    <property type="entry name" value="AMINOGLYCOSIDE PHOSPHOTRANSFERASE DOMAIN-CONTAINING PROTEIN-RELATED"/>
    <property type="match status" value="1"/>
</dbReference>
<dbReference type="Proteomes" id="UP000177328">
    <property type="component" value="Unassembled WGS sequence"/>
</dbReference>
<evidence type="ECO:0000313" key="3">
    <source>
        <dbReference type="EMBL" id="OGE39978.1"/>
    </source>
</evidence>
<dbReference type="Gene3D" id="3.30.200.20">
    <property type="entry name" value="Phosphorylase Kinase, domain 1"/>
    <property type="match status" value="1"/>
</dbReference>
<sequence length="300" mass="35172">MPRFLDFYEVIGPAKLGFENCNFFVASAGKKYVLRIYSTEHRRPRTKENILFEINTMKFFARYGIPIPAVVVNKKGEVVTEIGGRFAAMFEFIEGDHRYGRIKANHFSQIGQMIATIHNLTEKEKIVCDNIWETNFVDFVLQKVAQNQNILTNEELHIAALIKQKQTELSTLPQWFIHSDYYFGNLLFREDKLVAVLDFDDYCLGNFLEDITRFFVAELAYSESSYFILTQEFVNAFWDGYLKARPLIDRERGLIEDYLKIHYLNQLIRLASANPKKIPGFKKQVKELKEFTGKYFKFQV</sequence>
<feature type="domain" description="Aminoglycoside phosphotransferase" evidence="2">
    <location>
        <begin position="13"/>
        <end position="249"/>
    </location>
</feature>